<gene>
    <name evidence="2" type="ORF">DEJ51_25640</name>
</gene>
<organism evidence="2 3">
    <name type="scientific">Streptomyces venezuelae</name>
    <dbReference type="NCBI Taxonomy" id="54571"/>
    <lineage>
        <taxon>Bacteria</taxon>
        <taxon>Bacillati</taxon>
        <taxon>Actinomycetota</taxon>
        <taxon>Actinomycetes</taxon>
        <taxon>Kitasatosporales</taxon>
        <taxon>Streptomycetaceae</taxon>
        <taxon>Streptomyces</taxon>
    </lineage>
</organism>
<proteinExistence type="predicted"/>
<reference evidence="2 3" key="1">
    <citation type="submission" date="2018-05" db="EMBL/GenBank/DDBJ databases">
        <title>Streptomyces venezuelae.</title>
        <authorList>
            <person name="Kim W."/>
            <person name="Lee N."/>
            <person name="Cho B.-K."/>
        </authorList>
    </citation>
    <scope>NUCLEOTIDE SEQUENCE [LARGE SCALE GENOMIC DNA]</scope>
    <source>
        <strain evidence="2 3">ATCC 21018</strain>
    </source>
</reference>
<evidence type="ECO:0000313" key="3">
    <source>
        <dbReference type="Proteomes" id="UP000324101"/>
    </source>
</evidence>
<evidence type="ECO:0000259" key="1">
    <source>
        <dbReference type="Pfam" id="PF20182"/>
    </source>
</evidence>
<sequence length="208" mass="22102">MDLEQLRATCEARAEALRLPHRFSTRDLRDAVAAQRGRPIVLRPLSTLGATDAPCGIRLERNSFTALEPLWREEVTSAVPEDVPDPGNTRADAHDLDFHLHGPVIEINDCVLALPRHRRASVRDAAATEVARRGAAGAPEGDAEVEAAVVTAATTAKRAGLPLDGGEAPPAAGIRSRKGDLPAETAWLLLVADAYARQPAPEHVGTAS</sequence>
<dbReference type="Proteomes" id="UP000324101">
    <property type="component" value="Chromosome"/>
</dbReference>
<dbReference type="EMBL" id="CP029189">
    <property type="protein sequence ID" value="QES59187.1"/>
    <property type="molecule type" value="Genomic_DNA"/>
</dbReference>
<name>A0A5P2DXU1_STRVZ</name>
<dbReference type="InterPro" id="IPR046675">
    <property type="entry name" value="DUF6545"/>
</dbReference>
<evidence type="ECO:0000313" key="2">
    <source>
        <dbReference type="EMBL" id="QES59187.1"/>
    </source>
</evidence>
<dbReference type="OrthoDB" id="3685619at2"/>
<dbReference type="RefSeq" id="WP_150262140.1">
    <property type="nucleotide sequence ID" value="NZ_CP029189.1"/>
</dbReference>
<dbReference type="Pfam" id="PF20182">
    <property type="entry name" value="DUF6545"/>
    <property type="match status" value="1"/>
</dbReference>
<protein>
    <recommendedName>
        <fullName evidence="1">DUF6545 domain-containing protein</fullName>
    </recommendedName>
</protein>
<feature type="domain" description="DUF6545" evidence="1">
    <location>
        <begin position="62"/>
        <end position="196"/>
    </location>
</feature>
<dbReference type="AlphaFoldDB" id="A0A5P2DXU1"/>
<accession>A0A5P2DXU1</accession>